<dbReference type="Proteomes" id="UP000029492">
    <property type="component" value="Chromosome"/>
</dbReference>
<proteinExistence type="predicted"/>
<sequence length="38" mass="4260">MARIDLPKPASLEPPVLPGSPFTIEIWGERAGLRCVWR</sequence>
<dbReference type="EMBL" id="CP003811">
    <property type="protein sequence ID" value="AIQ88707.1"/>
    <property type="molecule type" value="Genomic_DNA"/>
</dbReference>
<organism evidence="1 2">
    <name type="scientific">Methylobacterium oryzae CBMB20</name>
    <dbReference type="NCBI Taxonomy" id="693986"/>
    <lineage>
        <taxon>Bacteria</taxon>
        <taxon>Pseudomonadati</taxon>
        <taxon>Pseudomonadota</taxon>
        <taxon>Alphaproteobacteria</taxon>
        <taxon>Hyphomicrobiales</taxon>
        <taxon>Methylobacteriaceae</taxon>
        <taxon>Methylobacterium</taxon>
    </lineage>
</organism>
<name>A0A089NMU4_9HYPH</name>
<dbReference type="KEGG" id="mor:MOC_0952"/>
<dbReference type="HOGENOM" id="CLU_3330036_0_0_5"/>
<reference evidence="1 2" key="1">
    <citation type="journal article" date="2014" name="PLoS ONE">
        <title>Genome Information of Methylobacterium oryzae, a Plant-Probiotic Methylotroph in the Phyllosphere.</title>
        <authorList>
            <person name="Kwak M.J."/>
            <person name="Jeong H."/>
            <person name="Madhaiyan M."/>
            <person name="Lee Y."/>
            <person name="Sa T.M."/>
            <person name="Oh T.K."/>
            <person name="Kim J.F."/>
        </authorList>
    </citation>
    <scope>NUCLEOTIDE SEQUENCE [LARGE SCALE GENOMIC DNA]</scope>
    <source>
        <strain evidence="1 2">CBMB20</strain>
    </source>
</reference>
<accession>A0A089NMU4</accession>
<dbReference type="AlphaFoldDB" id="A0A089NMU4"/>
<evidence type="ECO:0000313" key="2">
    <source>
        <dbReference type="Proteomes" id="UP000029492"/>
    </source>
</evidence>
<evidence type="ECO:0000313" key="1">
    <source>
        <dbReference type="EMBL" id="AIQ88707.1"/>
    </source>
</evidence>
<gene>
    <name evidence="1" type="ORF">MOC_0952</name>
</gene>
<keyword evidence="2" id="KW-1185">Reference proteome</keyword>
<protein>
    <submittedName>
        <fullName evidence="1">Protein of unassigned function</fullName>
    </submittedName>
</protein>